<dbReference type="Proteomes" id="UP000324974">
    <property type="component" value="Chromosome"/>
</dbReference>
<gene>
    <name evidence="3" type="ORF">PX52LOC_07370</name>
</gene>
<dbReference type="SUPFAM" id="SSF49785">
    <property type="entry name" value="Galactose-binding domain-like"/>
    <property type="match status" value="1"/>
</dbReference>
<feature type="region of interest" description="Disordered" evidence="2">
    <location>
        <begin position="1"/>
        <end position="53"/>
    </location>
</feature>
<evidence type="ECO:0000256" key="2">
    <source>
        <dbReference type="SAM" id="MobiDB-lite"/>
    </source>
</evidence>
<sequence length="3355" mass="334874">MSSPNSWRNVSNFSGKPSRRQRRAGGKQKPTTSLRVTQLEDRTTPAVGSPPGLFGNVATSSTTATGPYSLVTADLNNDGILDLVTANLGGDLSFFSGKGNGLFNSPTSVIVGGTQPFSVVTADFNGDTKPDLAVALRGSNQVAILPGNGNGTFLAGQLINVGSGPFTIRTADLNNDSKPDLVTANSTGNSVSVLLNTGTGFSQASTVPYTVPGQDPFSVAVADYTGDGKPDLAVANNTSNDIVILTNNGSGAFTPFATTIPAPGGSASPFDIVAGNFDGAGGADLAVSYGANDTVSIFTGNNNGTFVAKGSFSTGASGASPERLATGDFNLDGKLDLAVANAGVIGGQVGVLLGNGDGTLQAVQKFVTGGNGSIAPAVGDFNVDGKPDLAVANANGNSVGVLLNTYVVPATLTPTVSGTGDTLTVADTDTTGKANNLTVTSDGTFITITDPTEVFTGGSHSYKIALAGLTSIVINGAGGNDTLTLDYSNGTLPNISFDGGAGGNDKLSVKGNGTTSATYSAAATSTATNHQGTIQVGSSLISFSNIEPIDISGMATASLATLPPPATPLAANNVFTIANGFDLTGPGTTPAIVVSGTTAGNPIESVAFFNNMTVIIDTSGIAASADTFTVSGANGTAAGITNLTLNTGANSGDAITVNGTTTFSGTTTLNAPTINLNANVTNAITGTTATTVNVTAPGQIQDGVNVAATGATVNVAAGTYIESVSVPKTLTLKGAKAGVDARARTGAETIIDNSTNAGKTALYVTASNVSIDGFTLQGSTSSNQFGPAIFLAPTTSGAHVVNNIIQNNYAGLFLTNSNAINQGVVQYNLFQNNNGGLNTDIYADQFTAGVGGVKNVLIDSNTFTNSAPVESSWALGISNTNATAFTNITFSNNSVTNHGRGVYFYNTTGIAVTGNDFLNLVGAHYAIGFFNGNSTITVQGNRIDGGSDGIQIADDFGTPNSGITATQNAFKNLSRASIEFINEGGTAYTGTLDASGNYWGTSKPVAVTASIIQDAGPVSVVDFTPLLDNDESVANQSVVGFQADLSSATVHSLGAQSGTTGRIQEGVNLIAGSLTSANRVLNVTAGTYTENVTTAATSVTLAPGSSPGLVTLNGNLTLDSNDTLAVELGGTTAGTQYDQLFVNGTVNLGGAALSVSQFAAFTVNPTVTQSFTIIDNDGTDAVTGIFAGLPEGTPITYAGGTVYVSYHGGDGNDVVLYSTPVVNGTTGDDTFVFRKAAAPAGTYEISINGGVFVNLGAITTLAVNGLDGNDTLTIDNTNANALLPAGITFNGGNPTSTPGDKLQVLAGAYTTITNSFTNANDGRIDFDGRKVFYTGLEPVLLNVGSVTDVIFNLPASPSSSAVLGDDGTLGNGRLRLASSPVNFETTDFTAPTGSLTINRGNVADSLNTLDLSDFVATASLNVGSSGSPFSTFNITGKATAAAVTVFASAIGNDATANLNVTGTASFTGNVVIALGNVPGDSFNFGSLTFNSTSAVTVVEDSQTDLVGSSTAGTLTLTSAGLLTNVNNATLSVGGNANLGGTSISLGNQATDTVNFASLTFNSAGAVSISEDSDTSLAGTSTAASLTLASTAGITNATNASLTVTGTASFNGTSVDLGNQTGDTMNFGDLTVSSTGAVSVSENTATAVNTVSGTTITLSSAGAITDNNGTGTNNLTGTMVTLSAAGGIDLDTTIASLTATTSAAGSILIREADGITLTNMTSSNGLITITAGGTITATNVVSSTDSDANDISITATGGGNIVVGTINAGATAGDVTLSANTGTGSILNSGTNLVTGDVVTLTAAVDIGTAPPVVNINTAANTIIASTTASPNSGTHGIWINETDGVTLQNVTTQDGLIRIITGGSTTATSVVAAGAARNVTINNTAGDLTANVVTASNGNVTLTSTLGAILDGNAAGTTNVTAGAATGLGTFTAGTTVNLDTRLVNLALSSPNGNAAIREFDGLNINSANVGASVFELSTAGTATQSGTITAGGFRFTGSGVATLANTANDVAALAANRTGDFTYVDANSLTIDTVTGLTGSTSGIALGTSSLVVTALSGSLVVNQAVTTSGTIAVSAVDATAATLTVNAAISGGSTVGLATGAGNDAVTVSATGSVTGTGMVMISGNAGNDTFTLNGPVSGPNAYVLGGDGTDLFAVTKSGASTLHLDGQANADTYTITVGTLDGTVAVEESGATGTDTLTVQGTAAVDTYDVNTAAAGNATVRVTGAGVSSPADTVTYNNGVDVMNLDAQGGDDVYNLQFTTGGLSFLPPVTNITDTGASANDVANVYGTDNPDTIDVNFSAVRTTKSGGETITYANGNLDKLYVFSKNGNDTVSTRPVAKAGGGPEVHLDGGNPQSPTALPGDFLVVDVAGVTGLDTATIATPNGSLPSTSHNLLDWVSFETIPVPIGLGGTFDFGPAGGAVQAGPYAPYWTGVANTDVYPTAGYYGWASPVNAADRGPTAPDPAQTNFQSVLRDSNWFGPLNVAGTFSVATIAKGNYQVSVTLGDHDVVIDNVFVTIEGAGKIAVPTVFQNQFVTLTAVGSDVNGDGKIDVTFVDTFGTHEYWHVNAVDVRPVNLVSPVTIDRIDPMSKAVIANSTLAADGLSTTTYQAAGFFPNAVVSIAATAGTLSGVAPDGLTNAADADPFLTGLQVRTDANGVAYFRLLAPTGNAPVTLTANAAIVVDAKGTYTQAYALPTARKVDFNAAGSTGPTAAGYLGVPATLYTNSAGNGLGWLEPVLSKDRGAGFGGALFEDFNYGLIGSPGVLAIDVPSGAQQVVTLYIGDLDAPPDEMVIEYFNGTAFVPLAANVKAAKTNILSFTVTPVDIGGGNFQMRFRISDAGGPQNGWKLQGLEYRPLSTQGVLAVSPTAAVAGDGSLITTYGISGGPATGLVTISTKYGAITTADASPDYDGVQVLLTGGTGSFAIKSPVVAAGNVNSSVGLVAVDGAFAGGFTQVYTGAKVSYDFGPAGSPVAANFKGVSATEVFSNQTGYGFAVAASDFDRLPADYPQITATGTPDFYRDGANGNPPAVYKVLVQPGLTGIPVTLYAFDAYSSRGNVTVTVEGGGTQTLLTNTNGPVIFNLTGGDANNDGVLDVTISAFSFWTANGIEIGTSPPVLPLHAAAGPVAAGTALSGDALAALTAEAVRRWSMLDLTPAQRAALGAVTVTTADLDPAGELGQASGTRVTIDDDANGAGWYVDPTPGDDAEYVVNGADLTGTGAAAGRFDLLTVLEHEIGHALGLQHTASGLMAEALPPGVRRLPVLPADDDLVELVVAPPDFAVLPTADGSLDAGAVKAYTLSPASLSGPSSVVLFGVAVDVSQRPAEKPSTTSPPAGAYRVTTEPEIGSDEFNDV</sequence>
<dbReference type="Pfam" id="PF13517">
    <property type="entry name" value="FG-GAP_3"/>
    <property type="match status" value="3"/>
</dbReference>
<dbReference type="InterPro" id="IPR006626">
    <property type="entry name" value="PbH1"/>
</dbReference>
<dbReference type="InterPro" id="IPR011050">
    <property type="entry name" value="Pectin_lyase_fold/virulence"/>
</dbReference>
<dbReference type="SUPFAM" id="SSF69318">
    <property type="entry name" value="Integrin alpha N-terminal domain"/>
    <property type="match status" value="2"/>
</dbReference>
<dbReference type="SMART" id="SM00710">
    <property type="entry name" value="PbH1"/>
    <property type="match status" value="8"/>
</dbReference>
<reference evidence="4" key="1">
    <citation type="submission" date="2019-08" db="EMBL/GenBank/DDBJ databases">
        <title>Limnoglobus roseus gen. nov., sp. nov., a novel freshwater planctomycete with a giant genome from the family Gemmataceae.</title>
        <authorList>
            <person name="Kulichevskaya I.S."/>
            <person name="Naumoff D.G."/>
            <person name="Miroshnikov K."/>
            <person name="Ivanova A."/>
            <person name="Philippov D.A."/>
            <person name="Hakobyan A."/>
            <person name="Rijpstra I.C."/>
            <person name="Sinninghe Damste J.S."/>
            <person name="Liesack W."/>
            <person name="Dedysh S.N."/>
        </authorList>
    </citation>
    <scope>NUCLEOTIDE SEQUENCE [LARGE SCALE GENOMIC DNA]</scope>
    <source>
        <strain evidence="4">PX52</strain>
    </source>
</reference>
<evidence type="ECO:0000256" key="1">
    <source>
        <dbReference type="ARBA" id="ARBA00022729"/>
    </source>
</evidence>
<protein>
    <submittedName>
        <fullName evidence="3">VCBS repeat-containing protein</fullName>
    </submittedName>
</protein>
<dbReference type="PANTHER" id="PTHR44103">
    <property type="entry name" value="PROPROTEIN CONVERTASE P"/>
    <property type="match status" value="1"/>
</dbReference>
<organism evidence="3 4">
    <name type="scientific">Limnoglobus roseus</name>
    <dbReference type="NCBI Taxonomy" id="2598579"/>
    <lineage>
        <taxon>Bacteria</taxon>
        <taxon>Pseudomonadati</taxon>
        <taxon>Planctomycetota</taxon>
        <taxon>Planctomycetia</taxon>
        <taxon>Gemmatales</taxon>
        <taxon>Gemmataceae</taxon>
        <taxon>Limnoglobus</taxon>
    </lineage>
</organism>
<dbReference type="InterPro" id="IPR024079">
    <property type="entry name" value="MetalloPept_cat_dom_sf"/>
</dbReference>
<dbReference type="PANTHER" id="PTHR44103:SF1">
    <property type="entry name" value="PROPROTEIN CONVERTASE P"/>
    <property type="match status" value="1"/>
</dbReference>
<dbReference type="Gene3D" id="2.30.30.100">
    <property type="match status" value="2"/>
</dbReference>
<dbReference type="InterPro" id="IPR013517">
    <property type="entry name" value="FG-GAP"/>
</dbReference>
<dbReference type="GO" id="GO:0008237">
    <property type="term" value="F:metallopeptidase activity"/>
    <property type="evidence" value="ECO:0007669"/>
    <property type="project" value="InterPro"/>
</dbReference>
<dbReference type="Gene3D" id="2.60.120.430">
    <property type="entry name" value="Galactose-binding lectin"/>
    <property type="match status" value="3"/>
</dbReference>
<feature type="compositionally biased region" description="Polar residues" evidence="2">
    <location>
        <begin position="1"/>
        <end position="15"/>
    </location>
</feature>
<dbReference type="Gene3D" id="2.130.10.130">
    <property type="entry name" value="Integrin alpha, N-terminal"/>
    <property type="match status" value="2"/>
</dbReference>
<dbReference type="SUPFAM" id="SSF51126">
    <property type="entry name" value="Pectin lyase-like"/>
    <property type="match status" value="1"/>
</dbReference>
<evidence type="ECO:0000313" key="4">
    <source>
        <dbReference type="Proteomes" id="UP000324974"/>
    </source>
</evidence>
<feature type="region of interest" description="Disordered" evidence="2">
    <location>
        <begin position="3323"/>
        <end position="3355"/>
    </location>
</feature>
<proteinExistence type="predicted"/>
<dbReference type="OrthoDB" id="292934at2"/>
<dbReference type="EMBL" id="CP042425">
    <property type="protein sequence ID" value="QEL20278.1"/>
    <property type="molecule type" value="Genomic_DNA"/>
</dbReference>
<evidence type="ECO:0000313" key="3">
    <source>
        <dbReference type="EMBL" id="QEL20278.1"/>
    </source>
</evidence>
<dbReference type="Gene3D" id="3.40.390.10">
    <property type="entry name" value="Collagenase (Catalytic Domain)"/>
    <property type="match status" value="1"/>
</dbReference>
<feature type="compositionally biased region" description="Basic residues" evidence="2">
    <location>
        <begin position="17"/>
        <end position="26"/>
    </location>
</feature>
<dbReference type="SUPFAM" id="SSF55486">
    <property type="entry name" value="Metalloproteases ('zincins'), catalytic domain"/>
    <property type="match status" value="2"/>
</dbReference>
<accession>A0A5C1AU15</accession>
<keyword evidence="4" id="KW-1185">Reference proteome</keyword>
<dbReference type="KEGG" id="lrs:PX52LOC_07370"/>
<dbReference type="InterPro" id="IPR008979">
    <property type="entry name" value="Galactose-bd-like_sf"/>
</dbReference>
<dbReference type="RefSeq" id="WP_149114593.1">
    <property type="nucleotide sequence ID" value="NZ_CP042425.1"/>
</dbReference>
<dbReference type="InterPro" id="IPR028994">
    <property type="entry name" value="Integrin_alpha_N"/>
</dbReference>
<name>A0A5C1AU15_9BACT</name>
<keyword evidence="1" id="KW-0732">Signal</keyword>